<gene>
    <name evidence="1" type="ORF">CTOB1V02_LOCUS7424</name>
</gene>
<organism evidence="1">
    <name type="scientific">Cyprideis torosa</name>
    <dbReference type="NCBI Taxonomy" id="163714"/>
    <lineage>
        <taxon>Eukaryota</taxon>
        <taxon>Metazoa</taxon>
        <taxon>Ecdysozoa</taxon>
        <taxon>Arthropoda</taxon>
        <taxon>Crustacea</taxon>
        <taxon>Oligostraca</taxon>
        <taxon>Ostracoda</taxon>
        <taxon>Podocopa</taxon>
        <taxon>Podocopida</taxon>
        <taxon>Cytherocopina</taxon>
        <taxon>Cytheroidea</taxon>
        <taxon>Cytherideidae</taxon>
        <taxon>Cyprideis</taxon>
    </lineage>
</organism>
<proteinExistence type="predicted"/>
<evidence type="ECO:0000313" key="1">
    <source>
        <dbReference type="EMBL" id="CAD7229555.1"/>
    </source>
</evidence>
<name>A0A7R8ZMK8_9CRUS</name>
<dbReference type="EMBL" id="OB662137">
    <property type="protein sequence ID" value="CAD7229555.1"/>
    <property type="molecule type" value="Genomic_DNA"/>
</dbReference>
<protein>
    <submittedName>
        <fullName evidence="1">Uncharacterized protein</fullName>
    </submittedName>
</protein>
<dbReference type="AlphaFoldDB" id="A0A7R8ZMK8"/>
<accession>A0A7R8ZMK8</accession>
<reference evidence="1" key="1">
    <citation type="submission" date="2020-11" db="EMBL/GenBank/DDBJ databases">
        <authorList>
            <person name="Tran Van P."/>
        </authorList>
    </citation>
    <scope>NUCLEOTIDE SEQUENCE</scope>
</reference>
<sequence>MSPLAQKLIGMGPLALGLVAFVVLCLIEPGVAYYPEKEYLKWNPAYFNSYDRDEFPAMRIWKRFGGYGSPGKLIGMGPLALGLVAFVVLCLIEPGVAYYPEKEYLKWNPAYFNSYDRDEFPAMRIWKRFGGYGSPGVVGNDNYDLMFHHLRPESNLKREWLFSRKRRAAPLDDIN</sequence>